<dbReference type="AlphaFoldDB" id="A0A2A5QQJ2"/>
<dbReference type="SUPFAM" id="SSF54593">
    <property type="entry name" value="Glyoxalase/Bleomycin resistance protein/Dihydroxybiphenyl dioxygenase"/>
    <property type="match status" value="1"/>
</dbReference>
<sequence>MSSDQFGVTGIDHVELSVPDRYEAAAWYEDLLGLEIRDEYEMWADRGGPLMVASDDESTMLALFKGRPPEPDATVGPPLIAFGVDGDGFMTFLDRLEERSVVNSRGQPVGRDDVVDHGLASSIYFADPYGHRYEVTTYDRDFVRSKL</sequence>
<dbReference type="OrthoDB" id="351046at2157"/>
<evidence type="ECO:0000259" key="1">
    <source>
        <dbReference type="PROSITE" id="PS51819"/>
    </source>
</evidence>
<dbReference type="PROSITE" id="PS51819">
    <property type="entry name" value="VOC"/>
    <property type="match status" value="1"/>
</dbReference>
<proteinExistence type="predicted"/>
<dbReference type="EMBL" id="NXNI01000002">
    <property type="protein sequence ID" value="PCR89013.1"/>
    <property type="molecule type" value="Genomic_DNA"/>
</dbReference>
<dbReference type="Proteomes" id="UP000219689">
    <property type="component" value="Unassembled WGS sequence"/>
</dbReference>
<evidence type="ECO:0000313" key="3">
    <source>
        <dbReference type="Proteomes" id="UP000219689"/>
    </source>
</evidence>
<accession>A0A2A5QQJ2</accession>
<keyword evidence="3" id="KW-1185">Reference proteome</keyword>
<comment type="caution">
    <text evidence="2">The sequence shown here is derived from an EMBL/GenBank/DDBJ whole genome shotgun (WGS) entry which is preliminary data.</text>
</comment>
<protein>
    <recommendedName>
        <fullName evidence="1">VOC domain-containing protein</fullName>
    </recommendedName>
</protein>
<reference evidence="2 3" key="1">
    <citation type="submission" date="2017-09" db="EMBL/GenBank/DDBJ databases">
        <title>Genome sequences of Natrinema ejinorence JCM 13890T.</title>
        <authorList>
            <person name="Roh S.W."/>
            <person name="Kim Y.B."/>
            <person name="Kim J.Y."/>
        </authorList>
    </citation>
    <scope>NUCLEOTIDE SEQUENCE [LARGE SCALE GENOMIC DNA]</scope>
    <source>
        <strain evidence="2 3">JCM 13890</strain>
    </source>
</reference>
<dbReference type="RefSeq" id="WP_097382030.1">
    <property type="nucleotide sequence ID" value="NZ_NXNI01000002.1"/>
</dbReference>
<dbReference type="CDD" id="cd06587">
    <property type="entry name" value="VOC"/>
    <property type="match status" value="1"/>
</dbReference>
<name>A0A2A5QQJ2_9EURY</name>
<dbReference type="Gene3D" id="3.10.180.10">
    <property type="entry name" value="2,3-Dihydroxybiphenyl 1,2-Dioxygenase, domain 1"/>
    <property type="match status" value="1"/>
</dbReference>
<dbReference type="InterPro" id="IPR037523">
    <property type="entry name" value="VOC_core"/>
</dbReference>
<organism evidence="2 3">
    <name type="scientific">Natrinema ejinorense</name>
    <dbReference type="NCBI Taxonomy" id="373386"/>
    <lineage>
        <taxon>Archaea</taxon>
        <taxon>Methanobacteriati</taxon>
        <taxon>Methanobacteriota</taxon>
        <taxon>Stenosarchaea group</taxon>
        <taxon>Halobacteria</taxon>
        <taxon>Halobacteriales</taxon>
        <taxon>Natrialbaceae</taxon>
        <taxon>Natrinema</taxon>
    </lineage>
</organism>
<feature type="domain" description="VOC" evidence="1">
    <location>
        <begin position="10"/>
        <end position="138"/>
    </location>
</feature>
<gene>
    <name evidence="2" type="ORF">CP557_21345</name>
</gene>
<dbReference type="Pfam" id="PF00903">
    <property type="entry name" value="Glyoxalase"/>
    <property type="match status" value="1"/>
</dbReference>
<dbReference type="InterPro" id="IPR029068">
    <property type="entry name" value="Glyas_Bleomycin-R_OHBP_Dase"/>
</dbReference>
<evidence type="ECO:0000313" key="2">
    <source>
        <dbReference type="EMBL" id="PCR89013.1"/>
    </source>
</evidence>
<dbReference type="InterPro" id="IPR004360">
    <property type="entry name" value="Glyas_Fos-R_dOase_dom"/>
</dbReference>